<keyword evidence="1" id="KW-0812">Transmembrane</keyword>
<dbReference type="Proteomes" id="UP000335415">
    <property type="component" value="Unassembled WGS sequence"/>
</dbReference>
<evidence type="ECO:0000256" key="1">
    <source>
        <dbReference type="SAM" id="Phobius"/>
    </source>
</evidence>
<keyword evidence="3" id="KW-1185">Reference proteome</keyword>
<dbReference type="EMBL" id="VYKJ01000007">
    <property type="protein sequence ID" value="KAA8998870.1"/>
    <property type="molecule type" value="Genomic_DNA"/>
</dbReference>
<organism evidence="2 3">
    <name type="scientific">Affinibrenneria salicis</name>
    <dbReference type="NCBI Taxonomy" id="2590031"/>
    <lineage>
        <taxon>Bacteria</taxon>
        <taxon>Pseudomonadati</taxon>
        <taxon>Pseudomonadota</taxon>
        <taxon>Gammaproteobacteria</taxon>
        <taxon>Enterobacterales</taxon>
        <taxon>Pectobacteriaceae</taxon>
        <taxon>Affinibrenneria</taxon>
    </lineage>
</organism>
<proteinExistence type="predicted"/>
<evidence type="ECO:0000313" key="2">
    <source>
        <dbReference type="EMBL" id="KAA8998870.1"/>
    </source>
</evidence>
<accession>A0A5J5FYN1</accession>
<keyword evidence="1" id="KW-0472">Membrane</keyword>
<comment type="caution">
    <text evidence="2">The sequence shown here is derived from an EMBL/GenBank/DDBJ whole genome shotgun (WGS) entry which is preliminary data.</text>
</comment>
<protein>
    <submittedName>
        <fullName evidence="2">Uncharacterized protein</fullName>
    </submittedName>
</protein>
<feature type="transmembrane region" description="Helical" evidence="1">
    <location>
        <begin position="7"/>
        <end position="30"/>
    </location>
</feature>
<dbReference type="AlphaFoldDB" id="A0A5J5FYN1"/>
<sequence length="144" mass="16583">MGIVYKIIKYILLLLASMFILVMLFCYLVASGVGETEVYQQSDFFSYHFLTDEEIGGAPRISDNYFFEYHNGDGYPSSNTIVFRQSASLTPLREYLTTLGYRYEPARSGRDSGEVWLRPDAPGDMFSLWYNRQENEVTLCKTFG</sequence>
<name>A0A5J5FYN1_9GAMM</name>
<dbReference type="OrthoDB" id="6463131at2"/>
<keyword evidence="1" id="KW-1133">Transmembrane helix</keyword>
<evidence type="ECO:0000313" key="3">
    <source>
        <dbReference type="Proteomes" id="UP000335415"/>
    </source>
</evidence>
<reference evidence="2 3" key="1">
    <citation type="submission" date="2019-09" db="EMBL/GenBank/DDBJ databases">
        <authorList>
            <person name="Li Y."/>
        </authorList>
    </citation>
    <scope>NUCLEOTIDE SEQUENCE [LARGE SCALE GENOMIC DNA]</scope>
    <source>
        <strain evidence="2 3">L3-3HA</strain>
    </source>
</reference>
<dbReference type="RefSeq" id="WP_150435669.1">
    <property type="nucleotide sequence ID" value="NZ_VYKJ01000007.1"/>
</dbReference>
<gene>
    <name evidence="2" type="ORF">FJU30_14365</name>
</gene>